<evidence type="ECO:0000256" key="3">
    <source>
        <dbReference type="ARBA" id="ARBA00022827"/>
    </source>
</evidence>
<organism evidence="6 7">
    <name type="scientific">Exophiala xenobiotica</name>
    <dbReference type="NCBI Taxonomy" id="348802"/>
    <lineage>
        <taxon>Eukaryota</taxon>
        <taxon>Fungi</taxon>
        <taxon>Dikarya</taxon>
        <taxon>Ascomycota</taxon>
        <taxon>Pezizomycotina</taxon>
        <taxon>Eurotiomycetes</taxon>
        <taxon>Chaetothyriomycetidae</taxon>
        <taxon>Chaetothyriales</taxon>
        <taxon>Herpotrichiellaceae</taxon>
        <taxon>Exophiala</taxon>
    </lineage>
</organism>
<accession>A0A0D2EQZ0</accession>
<dbReference type="Gene3D" id="3.50.50.60">
    <property type="entry name" value="FAD/NAD(P)-binding domain"/>
    <property type="match status" value="1"/>
</dbReference>
<dbReference type="SUPFAM" id="SSF56425">
    <property type="entry name" value="Succinate dehydrogenase/fumarate reductase flavoprotein, catalytic domain"/>
    <property type="match status" value="1"/>
</dbReference>
<evidence type="ECO:0000313" key="7">
    <source>
        <dbReference type="Proteomes" id="UP000054342"/>
    </source>
</evidence>
<dbReference type="InterPro" id="IPR003953">
    <property type="entry name" value="FAD-dep_OxRdtase_2_FAD-bd"/>
</dbReference>
<keyword evidence="4" id="KW-0560">Oxidoreductase</keyword>
<dbReference type="InterPro" id="IPR036188">
    <property type="entry name" value="FAD/NAD-bd_sf"/>
</dbReference>
<keyword evidence="2" id="KW-0285">Flavoprotein</keyword>
<dbReference type="GO" id="GO:0016491">
    <property type="term" value="F:oxidoreductase activity"/>
    <property type="evidence" value="ECO:0007669"/>
    <property type="project" value="UniProtKB-KW"/>
</dbReference>
<reference evidence="6 7" key="1">
    <citation type="submission" date="2015-01" db="EMBL/GenBank/DDBJ databases">
        <title>The Genome Sequence of Exophiala xenobiotica CBS118157.</title>
        <authorList>
            <consortium name="The Broad Institute Genomics Platform"/>
            <person name="Cuomo C."/>
            <person name="de Hoog S."/>
            <person name="Gorbushina A."/>
            <person name="Stielow B."/>
            <person name="Teixiera M."/>
            <person name="Abouelleil A."/>
            <person name="Chapman S.B."/>
            <person name="Priest M."/>
            <person name="Young S.K."/>
            <person name="Wortman J."/>
            <person name="Nusbaum C."/>
            <person name="Birren B."/>
        </authorList>
    </citation>
    <scope>NUCLEOTIDE SEQUENCE [LARGE SCALE GENOMIC DNA]</scope>
    <source>
        <strain evidence="6 7">CBS 118157</strain>
    </source>
</reference>
<evidence type="ECO:0000256" key="1">
    <source>
        <dbReference type="ARBA" id="ARBA00001974"/>
    </source>
</evidence>
<dbReference type="HOGENOM" id="CLU_1454442_0_0_1"/>
<dbReference type="PANTHER" id="PTHR43400">
    <property type="entry name" value="FUMARATE REDUCTASE"/>
    <property type="match status" value="1"/>
</dbReference>
<dbReference type="RefSeq" id="XP_013310768.1">
    <property type="nucleotide sequence ID" value="XM_013455314.1"/>
</dbReference>
<dbReference type="InterPro" id="IPR050315">
    <property type="entry name" value="FAD-oxidoreductase_2"/>
</dbReference>
<dbReference type="STRING" id="348802.A0A0D2EQZ0"/>
<dbReference type="OrthoDB" id="7777654at2759"/>
<keyword evidence="7" id="KW-1185">Reference proteome</keyword>
<dbReference type="Proteomes" id="UP000054342">
    <property type="component" value="Unassembled WGS sequence"/>
</dbReference>
<dbReference type="GO" id="GO:0008202">
    <property type="term" value="P:steroid metabolic process"/>
    <property type="evidence" value="ECO:0007669"/>
    <property type="project" value="UniProtKB-ARBA"/>
</dbReference>
<dbReference type="InterPro" id="IPR027477">
    <property type="entry name" value="Succ_DH/fumarate_Rdtase_cat_sf"/>
</dbReference>
<comment type="cofactor">
    <cofactor evidence="1">
        <name>FAD</name>
        <dbReference type="ChEBI" id="CHEBI:57692"/>
    </cofactor>
</comment>
<dbReference type="EMBL" id="KN847323">
    <property type="protein sequence ID" value="KIW50184.1"/>
    <property type="molecule type" value="Genomic_DNA"/>
</dbReference>
<evidence type="ECO:0000313" key="6">
    <source>
        <dbReference type="EMBL" id="KIW50184.1"/>
    </source>
</evidence>
<dbReference type="Pfam" id="PF00890">
    <property type="entry name" value="FAD_binding_2"/>
    <property type="match status" value="1"/>
</dbReference>
<dbReference type="Gene3D" id="3.90.700.10">
    <property type="entry name" value="Succinate dehydrogenase/fumarate reductase flavoprotein, catalytic domain"/>
    <property type="match status" value="1"/>
</dbReference>
<proteinExistence type="predicted"/>
<keyword evidence="3" id="KW-0274">FAD</keyword>
<sequence>MAQDSYTGGARHDPMYLISDKKNMLDPDKSPTVDMFSQPVVVDGYQWSQHSEAEIMKGWIIVSDSLKELAVKPNLPELEQTVEIWNHTCKQDSDELFGRDSDTLPPLNGPFCAVRMMPMLYNTQGWARRNEKAQIIDVDGNPIGGLYGAGELGSIWGHAYQSSTNFAEALIFGRIAGREAAHHSRE</sequence>
<evidence type="ECO:0000256" key="4">
    <source>
        <dbReference type="ARBA" id="ARBA00023002"/>
    </source>
</evidence>
<feature type="domain" description="FAD-dependent oxidoreductase 2 FAD-binding" evidence="5">
    <location>
        <begin position="74"/>
        <end position="165"/>
    </location>
</feature>
<protein>
    <recommendedName>
        <fullName evidence="5">FAD-dependent oxidoreductase 2 FAD-binding domain-containing protein</fullName>
    </recommendedName>
</protein>
<dbReference type="GeneID" id="25333705"/>
<evidence type="ECO:0000259" key="5">
    <source>
        <dbReference type="Pfam" id="PF00890"/>
    </source>
</evidence>
<dbReference type="AlphaFoldDB" id="A0A0D2EQZ0"/>
<gene>
    <name evidence="6" type="ORF">PV05_11797</name>
</gene>
<name>A0A0D2EQZ0_9EURO</name>
<dbReference type="PANTHER" id="PTHR43400:SF10">
    <property type="entry name" value="3-OXOSTEROID 1-DEHYDROGENASE"/>
    <property type="match status" value="1"/>
</dbReference>
<evidence type="ECO:0000256" key="2">
    <source>
        <dbReference type="ARBA" id="ARBA00022630"/>
    </source>
</evidence>